<reference evidence="3 4" key="1">
    <citation type="submission" date="2020-08" db="EMBL/GenBank/DDBJ databases">
        <title>Croceimicrobium hydrocarbonivorans gen. nov., sp. nov., a novel marine bacterium isolated from a bacterial consortium that degrades polyethylene terephthalate.</title>
        <authorList>
            <person name="Liu R."/>
        </authorList>
    </citation>
    <scope>NUCLEOTIDE SEQUENCE [LARGE SCALE GENOMIC DNA]</scope>
    <source>
        <strain evidence="3 4">A20-9</strain>
    </source>
</reference>
<feature type="domain" description="Glycosyltransferase subfamily 4-like N-terminal" evidence="2">
    <location>
        <begin position="26"/>
        <end position="151"/>
    </location>
</feature>
<evidence type="ECO:0000313" key="3">
    <source>
        <dbReference type="EMBL" id="QNR24376.1"/>
    </source>
</evidence>
<evidence type="ECO:0000313" key="4">
    <source>
        <dbReference type="Proteomes" id="UP000516305"/>
    </source>
</evidence>
<dbReference type="PANTHER" id="PTHR12526:SF630">
    <property type="entry name" value="GLYCOSYLTRANSFERASE"/>
    <property type="match status" value="1"/>
</dbReference>
<dbReference type="AlphaFoldDB" id="A0A7H0VF78"/>
<organism evidence="3 4">
    <name type="scientific">Croceimicrobium hydrocarbonivorans</name>
    <dbReference type="NCBI Taxonomy" id="2761580"/>
    <lineage>
        <taxon>Bacteria</taxon>
        <taxon>Pseudomonadati</taxon>
        <taxon>Bacteroidota</taxon>
        <taxon>Flavobacteriia</taxon>
        <taxon>Flavobacteriales</taxon>
        <taxon>Owenweeksiaceae</taxon>
        <taxon>Croceimicrobium</taxon>
    </lineage>
</organism>
<keyword evidence="4" id="KW-1185">Reference proteome</keyword>
<dbReference type="RefSeq" id="WP_210758903.1">
    <property type="nucleotide sequence ID" value="NZ_CP060139.1"/>
</dbReference>
<proteinExistence type="predicted"/>
<dbReference type="CDD" id="cd03801">
    <property type="entry name" value="GT4_PimA-like"/>
    <property type="match status" value="1"/>
</dbReference>
<dbReference type="GO" id="GO:0016757">
    <property type="term" value="F:glycosyltransferase activity"/>
    <property type="evidence" value="ECO:0007669"/>
    <property type="project" value="InterPro"/>
</dbReference>
<gene>
    <name evidence="3" type="ORF">H4K34_00635</name>
</gene>
<name>A0A7H0VF78_9FLAO</name>
<evidence type="ECO:0000259" key="1">
    <source>
        <dbReference type="Pfam" id="PF00534"/>
    </source>
</evidence>
<dbReference type="InterPro" id="IPR028098">
    <property type="entry name" value="Glyco_trans_4-like_N"/>
</dbReference>
<dbReference type="PANTHER" id="PTHR12526">
    <property type="entry name" value="GLYCOSYLTRANSFERASE"/>
    <property type="match status" value="1"/>
</dbReference>
<dbReference type="Pfam" id="PF00534">
    <property type="entry name" value="Glycos_transf_1"/>
    <property type="match status" value="1"/>
</dbReference>
<evidence type="ECO:0000259" key="2">
    <source>
        <dbReference type="Pfam" id="PF13439"/>
    </source>
</evidence>
<dbReference type="InterPro" id="IPR001296">
    <property type="entry name" value="Glyco_trans_1"/>
</dbReference>
<keyword evidence="3" id="KW-0808">Transferase</keyword>
<dbReference type="Proteomes" id="UP000516305">
    <property type="component" value="Chromosome"/>
</dbReference>
<dbReference type="Pfam" id="PF13439">
    <property type="entry name" value="Glyco_transf_4"/>
    <property type="match status" value="1"/>
</dbReference>
<protein>
    <submittedName>
        <fullName evidence="3">Glycosyltransferase family 4 protein</fullName>
    </submittedName>
</protein>
<dbReference type="EMBL" id="CP060139">
    <property type="protein sequence ID" value="QNR24376.1"/>
    <property type="molecule type" value="Genomic_DNA"/>
</dbReference>
<dbReference type="SUPFAM" id="SSF53756">
    <property type="entry name" value="UDP-Glycosyltransferase/glycogen phosphorylase"/>
    <property type="match status" value="1"/>
</dbReference>
<sequence>MPLKILVISNYRTTITVRPEAEIFIGLQKKGHSVTIMTYGDSAYCENFREAGIRLIDFHPQKKFDKEEIALIRREILDGAYDVMHLFNGVSMVNGIQAAKGTPVKVVLYRGFEGHIHWYDPSCYYKFLHPRVDAVLCNSEGVKEHIERASVFVKPKLVTVNKGHRLEWYEDVESMPHAELGLDSNAFYAVCAANNRRMKGMPYLLKAFAHIPEEANIHLLILGKDMDNEENLKIINSLPRPDRIHIMGWRGDSLRIVKMAQTFLLSSLYGESITKSVLEGMSLGTAAIITDIPGNREMIEDGVSGYVVPKKNPQAMADALLKMYNDPDAPAKMGAAAKERIRTRFSSERSIDGYEAFYQDLVRVD</sequence>
<feature type="domain" description="Glycosyl transferase family 1" evidence="1">
    <location>
        <begin position="178"/>
        <end position="340"/>
    </location>
</feature>
<accession>A0A7H0VF78</accession>
<dbReference type="KEGG" id="chyd:H4K34_00635"/>
<dbReference type="Gene3D" id="3.40.50.2000">
    <property type="entry name" value="Glycogen Phosphorylase B"/>
    <property type="match status" value="2"/>
</dbReference>